<protein>
    <submittedName>
        <fullName evidence="1">Uncharacterized protein</fullName>
    </submittedName>
</protein>
<name>A0AAV1R9N9_9ROSI</name>
<proteinExistence type="predicted"/>
<dbReference type="AlphaFoldDB" id="A0AAV1R9N9"/>
<dbReference type="EMBL" id="CAWUPB010000913">
    <property type="protein sequence ID" value="CAK7331314.1"/>
    <property type="molecule type" value="Genomic_DNA"/>
</dbReference>
<dbReference type="Proteomes" id="UP001314170">
    <property type="component" value="Unassembled WGS sequence"/>
</dbReference>
<sequence>MKLEGCIGDDNFEWLFEFLKDMIKPLAATSMLLMAVIRADTSVDIIDSLSLYDRDNLGPVLDLIHTASESNIQQQQVHKSDQTQPANSLDKYGQFRIVDTIDSHDTVWSTIRRNVLGPQFLFLCVLNLPLTQSHE</sequence>
<gene>
    <name evidence="1" type="ORF">DCAF_LOCUS8404</name>
</gene>
<evidence type="ECO:0000313" key="1">
    <source>
        <dbReference type="EMBL" id="CAK7331314.1"/>
    </source>
</evidence>
<organism evidence="1 2">
    <name type="scientific">Dovyalis caffra</name>
    <dbReference type="NCBI Taxonomy" id="77055"/>
    <lineage>
        <taxon>Eukaryota</taxon>
        <taxon>Viridiplantae</taxon>
        <taxon>Streptophyta</taxon>
        <taxon>Embryophyta</taxon>
        <taxon>Tracheophyta</taxon>
        <taxon>Spermatophyta</taxon>
        <taxon>Magnoliopsida</taxon>
        <taxon>eudicotyledons</taxon>
        <taxon>Gunneridae</taxon>
        <taxon>Pentapetalae</taxon>
        <taxon>rosids</taxon>
        <taxon>fabids</taxon>
        <taxon>Malpighiales</taxon>
        <taxon>Salicaceae</taxon>
        <taxon>Flacourtieae</taxon>
        <taxon>Dovyalis</taxon>
    </lineage>
</organism>
<evidence type="ECO:0000313" key="2">
    <source>
        <dbReference type="Proteomes" id="UP001314170"/>
    </source>
</evidence>
<reference evidence="1 2" key="1">
    <citation type="submission" date="2024-01" db="EMBL/GenBank/DDBJ databases">
        <authorList>
            <person name="Waweru B."/>
        </authorList>
    </citation>
    <scope>NUCLEOTIDE SEQUENCE [LARGE SCALE GENOMIC DNA]</scope>
</reference>
<accession>A0AAV1R9N9</accession>
<comment type="caution">
    <text evidence="1">The sequence shown here is derived from an EMBL/GenBank/DDBJ whole genome shotgun (WGS) entry which is preliminary data.</text>
</comment>
<keyword evidence="2" id="KW-1185">Reference proteome</keyword>